<gene>
    <name evidence="2" type="ORF">QGN17_01470</name>
</gene>
<evidence type="ECO:0000313" key="3">
    <source>
        <dbReference type="Proteomes" id="UP001160625"/>
    </source>
</evidence>
<dbReference type="EMBL" id="JARYGZ010000001">
    <property type="protein sequence ID" value="MDH7637388.1"/>
    <property type="molecule type" value="Genomic_DNA"/>
</dbReference>
<proteinExistence type="predicted"/>
<organism evidence="2 3">
    <name type="scientific">Sphingomonas oryzagri</name>
    <dbReference type="NCBI Taxonomy" id="3042314"/>
    <lineage>
        <taxon>Bacteria</taxon>
        <taxon>Pseudomonadati</taxon>
        <taxon>Pseudomonadota</taxon>
        <taxon>Alphaproteobacteria</taxon>
        <taxon>Sphingomonadales</taxon>
        <taxon>Sphingomonadaceae</taxon>
        <taxon>Sphingomonas</taxon>
    </lineage>
</organism>
<dbReference type="Gene3D" id="2.40.160.10">
    <property type="entry name" value="Porin"/>
    <property type="match status" value="1"/>
</dbReference>
<evidence type="ECO:0000313" key="2">
    <source>
        <dbReference type="EMBL" id="MDH7637388.1"/>
    </source>
</evidence>
<accession>A0ABT6MWG6</accession>
<feature type="chain" id="PRO_5046354215" evidence="1">
    <location>
        <begin position="27"/>
        <end position="481"/>
    </location>
</feature>
<keyword evidence="1" id="KW-0732">Signal</keyword>
<dbReference type="Proteomes" id="UP001160625">
    <property type="component" value="Unassembled WGS sequence"/>
</dbReference>
<protein>
    <submittedName>
        <fullName evidence="2">Porin</fullName>
    </submittedName>
</protein>
<evidence type="ECO:0000256" key="1">
    <source>
        <dbReference type="SAM" id="SignalP"/>
    </source>
</evidence>
<reference evidence="2" key="1">
    <citation type="submission" date="2023-04" db="EMBL/GenBank/DDBJ databases">
        <title>Sphingomonas sp. MAHUQ-71 isolated from rice field.</title>
        <authorList>
            <person name="Huq M.A."/>
        </authorList>
    </citation>
    <scope>NUCLEOTIDE SEQUENCE</scope>
    <source>
        <strain evidence="2">MAHUQ-71</strain>
    </source>
</reference>
<dbReference type="InterPro" id="IPR023614">
    <property type="entry name" value="Porin_dom_sf"/>
</dbReference>
<feature type="signal peptide" evidence="1">
    <location>
        <begin position="1"/>
        <end position="26"/>
    </location>
</feature>
<dbReference type="RefSeq" id="WP_281042741.1">
    <property type="nucleotide sequence ID" value="NZ_JARYGZ010000001.1"/>
</dbReference>
<keyword evidence="3" id="KW-1185">Reference proteome</keyword>
<name>A0ABT6MWG6_9SPHN</name>
<sequence length="481" mass="49836">MKAYRTRLKAAVALACLLGAAGPALADTTDDLLLALKNKGILSDAEYQQLLARKQAEPAPAPVAAASPQAESAQQSAAGALDMSHYVKMADKGVGLQIGDVNLTFSGSVNGFYTHDSGASATANHTVAGGLASVGPKSSAVRNGLLPGFLKIEVTTQQAGWDVGAHFGFYPGINSVTAVGGANSAGNPVALGTSGIDFRQTYLTFGRTNIGEFKIGRDIGLFGSDAILNDITLLSVGSTGGNAAPSNTSLGRIGIGYIYTDFQPQITYTSPKFAGFQASLGVFQPLVTIGRSEVNKNPGFQGKLTYDWKGDSFGVHAWAGGITQKHNSTDLLPGYTGSAFDVGAKLTYGGASLLGYFYDGKGVGTTGLFILSTDALGNRRKSNGYYIQGTYTIGKFTLGGSYGASFLKMTGAEKADRDAGAPAGLYDPTLLDRNSSWVGQGRYGLTPWVTLIGEYINTKSKAQGGNHATSDTVAAGAILFF</sequence>
<dbReference type="SUPFAM" id="SSF56935">
    <property type="entry name" value="Porins"/>
    <property type="match status" value="1"/>
</dbReference>
<comment type="caution">
    <text evidence="2">The sequence shown here is derived from an EMBL/GenBank/DDBJ whole genome shotgun (WGS) entry which is preliminary data.</text>
</comment>